<sequence length="76" mass="8633">MKPVYRIKNNLFELIYDKYDTQANLAKEIQTDPSYLSKILSGKQKVSPRIAYVIAKSLGVSVGDCFYIKNSKRKGS</sequence>
<reference evidence="2 3" key="1">
    <citation type="submission" date="2021-01" db="EMBL/GenBank/DDBJ databases">
        <title>Genomic Encyclopedia of Type Strains, Phase IV (KMG-IV): sequencing the most valuable type-strain genomes for metagenomic binning, comparative biology and taxonomic classification.</title>
        <authorList>
            <person name="Goeker M."/>
        </authorList>
    </citation>
    <scope>NUCLEOTIDE SEQUENCE [LARGE SCALE GENOMIC DNA]</scope>
    <source>
        <strain evidence="2 3">DSM 105453</strain>
    </source>
</reference>
<dbReference type="RefSeq" id="WP_077112629.1">
    <property type="nucleotide sequence ID" value="NZ_JAFBFH010000008.1"/>
</dbReference>
<dbReference type="Pfam" id="PF01381">
    <property type="entry name" value="HTH_3"/>
    <property type="match status" value="1"/>
</dbReference>
<dbReference type="EMBL" id="JAFBFH010000008">
    <property type="protein sequence ID" value="MBM7714650.1"/>
    <property type="molecule type" value="Genomic_DNA"/>
</dbReference>
<accession>A0ABS2R5H4</accession>
<name>A0ABS2R5H4_9BACI</name>
<dbReference type="Proteomes" id="UP000823485">
    <property type="component" value="Unassembled WGS sequence"/>
</dbReference>
<feature type="domain" description="HTH cro/C1-type" evidence="1">
    <location>
        <begin position="21"/>
        <end position="65"/>
    </location>
</feature>
<dbReference type="SUPFAM" id="SSF47413">
    <property type="entry name" value="lambda repressor-like DNA-binding domains"/>
    <property type="match status" value="1"/>
</dbReference>
<evidence type="ECO:0000313" key="3">
    <source>
        <dbReference type="Proteomes" id="UP000823485"/>
    </source>
</evidence>
<dbReference type="InterPro" id="IPR010982">
    <property type="entry name" value="Lambda_DNA-bd_dom_sf"/>
</dbReference>
<dbReference type="PROSITE" id="PS50943">
    <property type="entry name" value="HTH_CROC1"/>
    <property type="match status" value="1"/>
</dbReference>
<dbReference type="Gene3D" id="1.10.260.40">
    <property type="entry name" value="lambda repressor-like DNA-binding domains"/>
    <property type="match status" value="1"/>
</dbReference>
<evidence type="ECO:0000313" key="2">
    <source>
        <dbReference type="EMBL" id="MBM7714650.1"/>
    </source>
</evidence>
<organism evidence="2 3">
    <name type="scientific">Siminovitchia thermophila</name>
    <dbReference type="NCBI Taxonomy" id="1245522"/>
    <lineage>
        <taxon>Bacteria</taxon>
        <taxon>Bacillati</taxon>
        <taxon>Bacillota</taxon>
        <taxon>Bacilli</taxon>
        <taxon>Bacillales</taxon>
        <taxon>Bacillaceae</taxon>
        <taxon>Siminovitchia</taxon>
    </lineage>
</organism>
<protein>
    <submittedName>
        <fullName evidence="2">Transcriptional regulator with XRE-family HTH domain</fullName>
    </submittedName>
</protein>
<comment type="caution">
    <text evidence="2">The sequence shown here is derived from an EMBL/GenBank/DDBJ whole genome shotgun (WGS) entry which is preliminary data.</text>
</comment>
<keyword evidence="3" id="KW-1185">Reference proteome</keyword>
<evidence type="ECO:0000259" key="1">
    <source>
        <dbReference type="PROSITE" id="PS50943"/>
    </source>
</evidence>
<gene>
    <name evidence="2" type="ORF">JOC94_001622</name>
</gene>
<dbReference type="InterPro" id="IPR001387">
    <property type="entry name" value="Cro/C1-type_HTH"/>
</dbReference>
<proteinExistence type="predicted"/>
<dbReference type="CDD" id="cd00093">
    <property type="entry name" value="HTH_XRE"/>
    <property type="match status" value="1"/>
</dbReference>